<dbReference type="EMBL" id="PNIX01000100">
    <property type="protein sequence ID" value="PMP83495.1"/>
    <property type="molecule type" value="Genomic_DNA"/>
</dbReference>
<dbReference type="InterPro" id="IPR007721">
    <property type="entry name" value="RbsD_FucU"/>
</dbReference>
<comment type="catalytic activity">
    <reaction evidence="3">
        <text>alpha-L-fucose = beta-L-fucose</text>
        <dbReference type="Rhea" id="RHEA:25580"/>
        <dbReference type="ChEBI" id="CHEBI:42548"/>
        <dbReference type="ChEBI" id="CHEBI:42589"/>
        <dbReference type="EC" id="5.1.3.29"/>
    </reaction>
</comment>
<gene>
    <name evidence="4" type="ORF">C0175_01655</name>
</gene>
<dbReference type="InterPro" id="IPR023750">
    <property type="entry name" value="RbsD-like_sf"/>
</dbReference>
<dbReference type="PANTHER" id="PTHR31690:SF4">
    <property type="entry name" value="FUCOSE MUTAROTASE"/>
    <property type="match status" value="1"/>
</dbReference>
<accession>A0A2J6X8I5</accession>
<name>A0A2J6X8I5_9BACT</name>
<dbReference type="PANTHER" id="PTHR31690">
    <property type="entry name" value="FUCOSE MUTAROTASE"/>
    <property type="match status" value="1"/>
</dbReference>
<dbReference type="Gene3D" id="3.40.1650.10">
    <property type="entry name" value="RbsD-like domain"/>
    <property type="match status" value="1"/>
</dbReference>
<dbReference type="GO" id="GO:0036373">
    <property type="term" value="F:L-fucose mutarotase activity"/>
    <property type="evidence" value="ECO:0007669"/>
    <property type="project" value="UniProtKB-EC"/>
</dbReference>
<dbReference type="InterPro" id="IPR050443">
    <property type="entry name" value="RbsD/FucU_mutarotase"/>
</dbReference>
<dbReference type="AlphaFoldDB" id="A0A2J6X8I5"/>
<dbReference type="GO" id="GO:0062193">
    <property type="term" value="F:D-ribose pyranase activity"/>
    <property type="evidence" value="ECO:0007669"/>
    <property type="project" value="UniProtKB-EC"/>
</dbReference>
<dbReference type="Proteomes" id="UP000236910">
    <property type="component" value="Unassembled WGS sequence"/>
</dbReference>
<evidence type="ECO:0000313" key="4">
    <source>
        <dbReference type="EMBL" id="PMP83495.1"/>
    </source>
</evidence>
<comment type="caution">
    <text evidence="4">The sequence shown here is derived from an EMBL/GenBank/DDBJ whole genome shotgun (WGS) entry which is preliminary data.</text>
</comment>
<dbReference type="GO" id="GO:0006004">
    <property type="term" value="P:fucose metabolic process"/>
    <property type="evidence" value="ECO:0007669"/>
    <property type="project" value="TreeGrafter"/>
</dbReference>
<reference evidence="4 5" key="1">
    <citation type="submission" date="2018-01" db="EMBL/GenBank/DDBJ databases">
        <title>Metagenomic assembled genomes from two thermal pools in the Uzon Caldera, Kamchatka, Russia.</title>
        <authorList>
            <person name="Wilkins L."/>
            <person name="Ettinger C."/>
        </authorList>
    </citation>
    <scope>NUCLEOTIDE SEQUENCE [LARGE SCALE GENOMIC DNA]</scope>
    <source>
        <strain evidence="4">ARK-10</strain>
    </source>
</reference>
<evidence type="ECO:0000256" key="1">
    <source>
        <dbReference type="ARBA" id="ARBA00000223"/>
    </source>
</evidence>
<dbReference type="Pfam" id="PF05025">
    <property type="entry name" value="RbsD_FucU"/>
    <property type="match status" value="1"/>
</dbReference>
<comment type="catalytic activity">
    <reaction evidence="1">
        <text>beta-D-ribopyranose = beta-D-ribofuranose</text>
        <dbReference type="Rhea" id="RHEA:25432"/>
        <dbReference type="ChEBI" id="CHEBI:27476"/>
        <dbReference type="ChEBI" id="CHEBI:47002"/>
        <dbReference type="EC" id="5.4.99.62"/>
    </reaction>
</comment>
<organism evidence="4 5">
    <name type="scientific">Caldisericum exile</name>
    <dbReference type="NCBI Taxonomy" id="693075"/>
    <lineage>
        <taxon>Bacteria</taxon>
        <taxon>Pseudomonadati</taxon>
        <taxon>Caldisericota/Cryosericota group</taxon>
        <taxon>Caldisericota</taxon>
        <taxon>Caldisericia</taxon>
        <taxon>Caldisericales</taxon>
        <taxon>Caldisericaceae</taxon>
        <taxon>Caldisericum</taxon>
    </lineage>
</organism>
<dbReference type="GO" id="GO:0042806">
    <property type="term" value="F:fucose binding"/>
    <property type="evidence" value="ECO:0007669"/>
    <property type="project" value="TreeGrafter"/>
</dbReference>
<protein>
    <submittedName>
        <fullName evidence="4">Fucose isomerase</fullName>
    </submittedName>
</protein>
<proteinExistence type="predicted"/>
<keyword evidence="2 4" id="KW-0413">Isomerase</keyword>
<sequence>MLKGIDPVISPELLKILSEMGHGDEILLADGNYPAQGAVKNMSLVTRADGVGIPKLLNAIMKLFPLDTFLDYNVVLMLPEKGVPQIWEEYEKILNDSGEIVKIKKVPRFAFYDLASKSYAVVASGERALYANIILRKGVI</sequence>
<evidence type="ECO:0000256" key="2">
    <source>
        <dbReference type="ARBA" id="ARBA00023235"/>
    </source>
</evidence>
<evidence type="ECO:0000313" key="5">
    <source>
        <dbReference type="Proteomes" id="UP000236910"/>
    </source>
</evidence>
<dbReference type="SUPFAM" id="SSF102546">
    <property type="entry name" value="RbsD-like"/>
    <property type="match status" value="1"/>
</dbReference>
<evidence type="ECO:0000256" key="3">
    <source>
        <dbReference type="ARBA" id="ARBA00036324"/>
    </source>
</evidence>